<dbReference type="KEGG" id="peo:AS203_11210"/>
<dbReference type="InterPro" id="IPR003661">
    <property type="entry name" value="HisK_dim/P_dom"/>
</dbReference>
<dbReference type="PROSITE" id="PS50109">
    <property type="entry name" value="HIS_KIN"/>
    <property type="match status" value="1"/>
</dbReference>
<dbReference type="SUPFAM" id="SSF47384">
    <property type="entry name" value="Homodimeric domain of signal transducing histidine kinase"/>
    <property type="match status" value="1"/>
</dbReference>
<dbReference type="Pfam" id="PF02518">
    <property type="entry name" value="HATPase_c"/>
    <property type="match status" value="1"/>
</dbReference>
<evidence type="ECO:0000256" key="11">
    <source>
        <dbReference type="PROSITE-ProRule" id="PRU00169"/>
    </source>
</evidence>
<keyword evidence="7" id="KW-0067">ATP-binding</keyword>
<evidence type="ECO:0000313" key="16">
    <source>
        <dbReference type="EMBL" id="ALO49582.1"/>
    </source>
</evidence>
<dbReference type="FunFam" id="3.30.565.10:FF:000037">
    <property type="entry name" value="Hybrid sensor histidine kinase/response regulator"/>
    <property type="match status" value="1"/>
</dbReference>
<evidence type="ECO:0000256" key="5">
    <source>
        <dbReference type="ARBA" id="ARBA00022741"/>
    </source>
</evidence>
<evidence type="ECO:0000259" key="15">
    <source>
        <dbReference type="PROSITE" id="PS50110"/>
    </source>
</evidence>
<gene>
    <name evidence="16" type="ORF">AS203_11210</name>
</gene>
<keyword evidence="8" id="KW-0902">Two-component regulatory system</keyword>
<organism evidence="16 17">
    <name type="scientific">Hoylesella enoeca</name>
    <dbReference type="NCBI Taxonomy" id="76123"/>
    <lineage>
        <taxon>Bacteria</taxon>
        <taxon>Pseudomonadati</taxon>
        <taxon>Bacteroidota</taxon>
        <taxon>Bacteroidia</taxon>
        <taxon>Bacteroidales</taxon>
        <taxon>Prevotellaceae</taxon>
        <taxon>Hoylesella</taxon>
    </lineage>
</organism>
<evidence type="ECO:0000256" key="10">
    <source>
        <dbReference type="ARBA" id="ARBA00023163"/>
    </source>
</evidence>
<dbReference type="AlphaFoldDB" id="A0A0S2KN74"/>
<dbReference type="Pfam" id="PF12833">
    <property type="entry name" value="HTH_18"/>
    <property type="match status" value="1"/>
</dbReference>
<reference evidence="17" key="1">
    <citation type="submission" date="2015-11" db="EMBL/GenBank/DDBJ databases">
        <authorList>
            <person name="Holder M.E."/>
            <person name="Ajami N.J."/>
            <person name="Petrosino J.F."/>
        </authorList>
    </citation>
    <scope>NUCLEOTIDE SEQUENCE [LARGE SCALE GENOMIC DNA]</scope>
    <source>
        <strain evidence="17">F0113</strain>
    </source>
</reference>
<keyword evidence="12" id="KW-0472">Membrane</keyword>
<dbReference type="InterPro" id="IPR011006">
    <property type="entry name" value="CheY-like_superfamily"/>
</dbReference>
<feature type="domain" description="Histidine kinase" evidence="14">
    <location>
        <begin position="380"/>
        <end position="593"/>
    </location>
</feature>
<evidence type="ECO:0000256" key="3">
    <source>
        <dbReference type="ARBA" id="ARBA00022553"/>
    </source>
</evidence>
<dbReference type="GO" id="GO:0043565">
    <property type="term" value="F:sequence-specific DNA binding"/>
    <property type="evidence" value="ECO:0007669"/>
    <property type="project" value="InterPro"/>
</dbReference>
<dbReference type="PANTHER" id="PTHR43547:SF2">
    <property type="entry name" value="HYBRID SIGNAL TRANSDUCTION HISTIDINE KINASE C"/>
    <property type="match status" value="1"/>
</dbReference>
<dbReference type="Gene3D" id="1.10.287.130">
    <property type="match status" value="1"/>
</dbReference>
<dbReference type="eggNOG" id="COG2205">
    <property type="taxonomic scope" value="Bacteria"/>
</dbReference>
<dbReference type="SMART" id="SM00342">
    <property type="entry name" value="HTH_ARAC"/>
    <property type="match status" value="1"/>
</dbReference>
<dbReference type="InterPro" id="IPR036097">
    <property type="entry name" value="HisK_dim/P_sf"/>
</dbReference>
<dbReference type="SMART" id="SM00448">
    <property type="entry name" value="REC"/>
    <property type="match status" value="1"/>
</dbReference>
<evidence type="ECO:0000256" key="4">
    <source>
        <dbReference type="ARBA" id="ARBA00022679"/>
    </source>
</evidence>
<dbReference type="Gene3D" id="3.40.50.2300">
    <property type="match status" value="3"/>
</dbReference>
<dbReference type="Pfam" id="PF00512">
    <property type="entry name" value="HisKA"/>
    <property type="match status" value="1"/>
</dbReference>
<dbReference type="InterPro" id="IPR001789">
    <property type="entry name" value="Sig_transdc_resp-reg_receiver"/>
</dbReference>
<dbReference type="CDD" id="cd00075">
    <property type="entry name" value="HATPase"/>
    <property type="match status" value="1"/>
</dbReference>
<dbReference type="InterPro" id="IPR025997">
    <property type="entry name" value="SBP_2_dom"/>
</dbReference>
<dbReference type="eggNOG" id="COG1879">
    <property type="taxonomic scope" value="Bacteria"/>
</dbReference>
<evidence type="ECO:0000313" key="17">
    <source>
        <dbReference type="Proteomes" id="UP000056252"/>
    </source>
</evidence>
<evidence type="ECO:0000256" key="12">
    <source>
        <dbReference type="SAM" id="Phobius"/>
    </source>
</evidence>
<keyword evidence="12" id="KW-1133">Transmembrane helix</keyword>
<keyword evidence="10" id="KW-0804">Transcription</keyword>
<dbReference type="SUPFAM" id="SSF53822">
    <property type="entry name" value="Periplasmic binding protein-like I"/>
    <property type="match status" value="1"/>
</dbReference>
<evidence type="ECO:0000256" key="6">
    <source>
        <dbReference type="ARBA" id="ARBA00022777"/>
    </source>
</evidence>
<evidence type="ECO:0000259" key="13">
    <source>
        <dbReference type="PROSITE" id="PS01124"/>
    </source>
</evidence>
<dbReference type="InterPro" id="IPR004358">
    <property type="entry name" value="Sig_transdc_His_kin-like_C"/>
</dbReference>
<dbReference type="GO" id="GO:0000155">
    <property type="term" value="F:phosphorelay sensor kinase activity"/>
    <property type="evidence" value="ECO:0007669"/>
    <property type="project" value="InterPro"/>
</dbReference>
<dbReference type="RefSeq" id="WP_025065027.1">
    <property type="nucleotide sequence ID" value="NZ_CP013195.1"/>
</dbReference>
<proteinExistence type="predicted"/>
<sequence>MSHTHRIFPLCLVFLLVLTACRQTPKRYVIGVSQCSEDIWRDKLNDELVMGTYQHENVTLKFASANDDDKLQSVQIQQFVNEGVDLLIVSPNQMHTAAADIKRAYEKGIPVILFDRKTASNQYTAFIGADNLEAGRVMGDFIARQLHGRGTVVEILGLQNSSPAIDRHKGFVQTISRYPGIKLIDKRYAGWLKDRAERAMDSILTEHQHIDFVFGQNDRMAIGALQAAERRGIRGIRFVGIDALPVPGGGLENVRDGRLLASYIYPTRGDLVMQLALNILEKRPYHRDNYLRSALVTRDNANVMLIQSEEMNKQRSRLYSLHGLVDSYLARYNHQKIYLLLFGIITLLLIGLIVYIYRTIVIKQQLKEEATNAKLQFFTNVSHELRTPLTLIADPVDHIIADSNLTRQQRNMLQIVRRNTGVLSRLVDEILDFRKIQSGKMALTLSDFDLSTYMQQWLNAFSTPANRKHITLELQVADSISIRADLYKMERICYNLLSNALKYTDEGGRIIFAANENDETVCIRVADNGAGISKNELPHIFDRFYQTCNPRPSSTGIGLAIVHSFVELQGGRVTVESELGSGTTFIITLPKIVQGVNIASATDVHTLPDGPFDDTSARDISSNVMTEKLTDIGTKEKPALLIIDDNEDIRAYLMALLSNDYDVSQAADGQMGLQKAMRDIPDIIICDVMMPGLDGLALCKRIKTDILTSHIPIILITARTLEEQRVEGYNEGADAYLTKPFSSEVLKARIRNLLESRRQLKYHVSNTTEISDKPLDADTQFIANFRQIVLKRLSDSEFSVETASAAMGLSRVQLYRKVKALTGSSPVELIRITRLKQAEQLLRTTSKTIAEIAYDVGFSSPSYFSKCYKDYFGRQPGGLDKRTNSSPKIK</sequence>
<accession>A0A0S2KN74</accession>
<dbReference type="PRINTS" id="PR00344">
    <property type="entry name" value="BCTRLSENSOR"/>
</dbReference>
<keyword evidence="4" id="KW-0808">Transferase</keyword>
<evidence type="ECO:0000256" key="9">
    <source>
        <dbReference type="ARBA" id="ARBA00023015"/>
    </source>
</evidence>
<dbReference type="eggNOG" id="COG0745">
    <property type="taxonomic scope" value="Bacteria"/>
</dbReference>
<dbReference type="InterPro" id="IPR028082">
    <property type="entry name" value="Peripla_BP_I"/>
</dbReference>
<dbReference type="InterPro" id="IPR036890">
    <property type="entry name" value="HATPase_C_sf"/>
</dbReference>
<dbReference type="EC" id="2.7.13.3" evidence="2"/>
<dbReference type="Pfam" id="PF00072">
    <property type="entry name" value="Response_reg"/>
    <property type="match status" value="1"/>
</dbReference>
<feature type="domain" description="Response regulatory" evidence="15">
    <location>
        <begin position="639"/>
        <end position="754"/>
    </location>
</feature>
<dbReference type="GO" id="GO:0003700">
    <property type="term" value="F:DNA-binding transcription factor activity"/>
    <property type="evidence" value="ECO:0007669"/>
    <property type="project" value="InterPro"/>
</dbReference>
<dbReference type="SUPFAM" id="SSF52172">
    <property type="entry name" value="CheY-like"/>
    <property type="match status" value="1"/>
</dbReference>
<dbReference type="SMART" id="SM00387">
    <property type="entry name" value="HATPase_c"/>
    <property type="match status" value="1"/>
</dbReference>
<dbReference type="InterPro" id="IPR003594">
    <property type="entry name" value="HATPase_dom"/>
</dbReference>
<evidence type="ECO:0000256" key="8">
    <source>
        <dbReference type="ARBA" id="ARBA00023012"/>
    </source>
</evidence>
<evidence type="ECO:0000259" key="14">
    <source>
        <dbReference type="PROSITE" id="PS50109"/>
    </source>
</evidence>
<keyword evidence="17" id="KW-1185">Reference proteome</keyword>
<dbReference type="CDD" id="cd17574">
    <property type="entry name" value="REC_OmpR"/>
    <property type="match status" value="1"/>
</dbReference>
<dbReference type="STRING" id="76123.AS203_11210"/>
<dbReference type="SMART" id="SM00388">
    <property type="entry name" value="HisKA"/>
    <property type="match status" value="1"/>
</dbReference>
<keyword evidence="12" id="KW-0812">Transmembrane</keyword>
<protein>
    <recommendedName>
        <fullName evidence="2">histidine kinase</fullName>
        <ecNumber evidence="2">2.7.13.3</ecNumber>
    </recommendedName>
</protein>
<dbReference type="InterPro" id="IPR005467">
    <property type="entry name" value="His_kinase_dom"/>
</dbReference>
<dbReference type="Gene3D" id="1.10.10.60">
    <property type="entry name" value="Homeodomain-like"/>
    <property type="match status" value="1"/>
</dbReference>
<dbReference type="InterPro" id="IPR009057">
    <property type="entry name" value="Homeodomain-like_sf"/>
</dbReference>
<dbReference type="InterPro" id="IPR018060">
    <property type="entry name" value="HTH_AraC"/>
</dbReference>
<dbReference type="FunFam" id="1.10.287.130:FF:000045">
    <property type="entry name" value="Two-component system sensor histidine kinase/response regulator"/>
    <property type="match status" value="1"/>
</dbReference>
<feature type="domain" description="HTH araC/xylS-type" evidence="13">
    <location>
        <begin position="783"/>
        <end position="882"/>
    </location>
</feature>
<dbReference type="SUPFAM" id="SSF55874">
    <property type="entry name" value="ATPase domain of HSP90 chaperone/DNA topoisomerase II/histidine kinase"/>
    <property type="match status" value="1"/>
</dbReference>
<dbReference type="Pfam" id="PF13407">
    <property type="entry name" value="Peripla_BP_4"/>
    <property type="match status" value="1"/>
</dbReference>
<dbReference type="GO" id="GO:0005524">
    <property type="term" value="F:ATP binding"/>
    <property type="evidence" value="ECO:0007669"/>
    <property type="project" value="UniProtKB-KW"/>
</dbReference>
<dbReference type="SUPFAM" id="SSF46689">
    <property type="entry name" value="Homeodomain-like"/>
    <property type="match status" value="1"/>
</dbReference>
<evidence type="ECO:0000256" key="1">
    <source>
        <dbReference type="ARBA" id="ARBA00000085"/>
    </source>
</evidence>
<dbReference type="PANTHER" id="PTHR43547">
    <property type="entry name" value="TWO-COMPONENT HISTIDINE KINASE"/>
    <property type="match status" value="1"/>
</dbReference>
<keyword evidence="9" id="KW-0805">Transcription regulation</keyword>
<dbReference type="CDD" id="cd06308">
    <property type="entry name" value="PBP1_sensor_kinase-like"/>
    <property type="match status" value="1"/>
</dbReference>
<dbReference type="OrthoDB" id="358279at2"/>
<feature type="modified residue" description="4-aspartylphosphate" evidence="11">
    <location>
        <position position="687"/>
    </location>
</feature>
<evidence type="ECO:0000256" key="2">
    <source>
        <dbReference type="ARBA" id="ARBA00012438"/>
    </source>
</evidence>
<keyword evidence="5" id="KW-0547">Nucleotide-binding</keyword>
<keyword evidence="6" id="KW-0418">Kinase</keyword>
<dbReference type="PROSITE" id="PS50110">
    <property type="entry name" value="RESPONSE_REGULATORY"/>
    <property type="match status" value="1"/>
</dbReference>
<dbReference type="Proteomes" id="UP000056252">
    <property type="component" value="Chromosome"/>
</dbReference>
<comment type="catalytic activity">
    <reaction evidence="1">
        <text>ATP + protein L-histidine = ADP + protein N-phospho-L-histidine.</text>
        <dbReference type="EC" id="2.7.13.3"/>
    </reaction>
</comment>
<dbReference type="Gene3D" id="3.30.565.10">
    <property type="entry name" value="Histidine kinase-like ATPase, C-terminal domain"/>
    <property type="match status" value="1"/>
</dbReference>
<keyword evidence="3 11" id="KW-0597">Phosphoprotein</keyword>
<dbReference type="PROSITE" id="PS51257">
    <property type="entry name" value="PROKAR_LIPOPROTEIN"/>
    <property type="match status" value="1"/>
</dbReference>
<name>A0A0S2KN74_9BACT</name>
<evidence type="ECO:0000256" key="7">
    <source>
        <dbReference type="ARBA" id="ARBA00022840"/>
    </source>
</evidence>
<dbReference type="EMBL" id="CP013195">
    <property type="protein sequence ID" value="ALO49582.1"/>
    <property type="molecule type" value="Genomic_DNA"/>
</dbReference>
<dbReference type="CDD" id="cd00082">
    <property type="entry name" value="HisKA"/>
    <property type="match status" value="1"/>
</dbReference>
<feature type="transmembrane region" description="Helical" evidence="12">
    <location>
        <begin position="337"/>
        <end position="357"/>
    </location>
</feature>
<dbReference type="PROSITE" id="PS01124">
    <property type="entry name" value="HTH_ARAC_FAMILY_2"/>
    <property type="match status" value="1"/>
</dbReference>